<keyword evidence="1" id="KW-0472">Membrane</keyword>
<dbReference type="AlphaFoldDB" id="A0A1J5PTD6"/>
<feature type="transmembrane region" description="Helical" evidence="1">
    <location>
        <begin position="12"/>
        <end position="30"/>
    </location>
</feature>
<name>A0A1J5PTD6_9ZZZZ</name>
<evidence type="ECO:0000256" key="1">
    <source>
        <dbReference type="SAM" id="Phobius"/>
    </source>
</evidence>
<keyword evidence="1" id="KW-1133">Transmembrane helix</keyword>
<dbReference type="EMBL" id="MLJW01005253">
    <property type="protein sequence ID" value="OIQ68531.1"/>
    <property type="molecule type" value="Genomic_DNA"/>
</dbReference>
<comment type="caution">
    <text evidence="2">The sequence shown here is derived from an EMBL/GenBank/DDBJ whole genome shotgun (WGS) entry which is preliminary data.</text>
</comment>
<evidence type="ECO:0000313" key="2">
    <source>
        <dbReference type="EMBL" id="OIQ68531.1"/>
    </source>
</evidence>
<reference evidence="2" key="1">
    <citation type="submission" date="2016-10" db="EMBL/GenBank/DDBJ databases">
        <title>Sequence of Gallionella enrichment culture.</title>
        <authorList>
            <person name="Poehlein A."/>
            <person name="Muehling M."/>
            <person name="Daniel R."/>
        </authorList>
    </citation>
    <scope>NUCLEOTIDE SEQUENCE</scope>
</reference>
<protein>
    <submittedName>
        <fullName evidence="2">Uncharacterized protein</fullName>
    </submittedName>
</protein>
<proteinExistence type="predicted"/>
<organism evidence="2">
    <name type="scientific">mine drainage metagenome</name>
    <dbReference type="NCBI Taxonomy" id="410659"/>
    <lineage>
        <taxon>unclassified sequences</taxon>
        <taxon>metagenomes</taxon>
        <taxon>ecological metagenomes</taxon>
    </lineage>
</organism>
<accession>A0A1J5PTD6</accession>
<sequence>MAEPAKGLRMHLGLIVLLFRGFFFVVARALKKEFWKDVH</sequence>
<keyword evidence="1" id="KW-0812">Transmembrane</keyword>
<gene>
    <name evidence="2" type="ORF">GALL_498720</name>
</gene>